<dbReference type="Proteomes" id="UP000693946">
    <property type="component" value="Linkage Group LG14"/>
</dbReference>
<keyword evidence="6 8" id="KW-1015">Disulfide bond</keyword>
<dbReference type="InterPro" id="IPR015104">
    <property type="entry name" value="Sushi_2"/>
</dbReference>
<dbReference type="PROSITE" id="PS50923">
    <property type="entry name" value="SUSHI"/>
    <property type="match status" value="1"/>
</dbReference>
<evidence type="ECO:0000256" key="8">
    <source>
        <dbReference type="PROSITE-ProRule" id="PRU00302"/>
    </source>
</evidence>
<keyword evidence="7" id="KW-0325">Glycoprotein</keyword>
<dbReference type="PANTHER" id="PTHR45785:SF2">
    <property type="entry name" value="COMPLEMENT FACTOR H-RELATED"/>
    <property type="match status" value="1"/>
</dbReference>
<dbReference type="AlphaFoldDB" id="A0AAV6SB14"/>
<dbReference type="CDD" id="cd00033">
    <property type="entry name" value="CCP"/>
    <property type="match status" value="1"/>
</dbReference>
<feature type="domain" description="Sushi" evidence="10">
    <location>
        <begin position="53"/>
        <end position="111"/>
    </location>
</feature>
<comment type="caution">
    <text evidence="8">Lacks conserved residue(s) required for the propagation of feature annotation.</text>
</comment>
<evidence type="ECO:0000313" key="11">
    <source>
        <dbReference type="EMBL" id="KAG7514130.1"/>
    </source>
</evidence>
<keyword evidence="4 9" id="KW-0732">Signal</keyword>
<feature type="signal peptide" evidence="9">
    <location>
        <begin position="1"/>
        <end position="48"/>
    </location>
</feature>
<feature type="chain" id="PRO_5043652857" description="Sushi domain-containing protein" evidence="9">
    <location>
        <begin position="49"/>
        <end position="173"/>
    </location>
</feature>
<dbReference type="SMART" id="SM00032">
    <property type="entry name" value="CCP"/>
    <property type="match status" value="2"/>
</dbReference>
<name>A0AAV6SB14_SOLSE</name>
<sequence length="173" mass="19174">MLQMPGINTDSSSGQIFCSAFCSAKPNMNLSLMLLLLHLLGCVGWSLSQNVPQGCERPTAPASADLRHTAKDSYGHQERVEFMCPNLYLMEGGPFKTCNNGEWVGEIRCLRPCTLTSEETNGSSIRFKYSRNTKMYISHNDEIEFSCTTGKPVGGVAMRQRCRDGEINLPTCH</sequence>
<organism evidence="11 12">
    <name type="scientific">Solea senegalensis</name>
    <name type="common">Senegalese sole</name>
    <dbReference type="NCBI Taxonomy" id="28829"/>
    <lineage>
        <taxon>Eukaryota</taxon>
        <taxon>Metazoa</taxon>
        <taxon>Chordata</taxon>
        <taxon>Craniata</taxon>
        <taxon>Vertebrata</taxon>
        <taxon>Euteleostomi</taxon>
        <taxon>Actinopterygii</taxon>
        <taxon>Neopterygii</taxon>
        <taxon>Teleostei</taxon>
        <taxon>Neoteleostei</taxon>
        <taxon>Acanthomorphata</taxon>
        <taxon>Carangaria</taxon>
        <taxon>Pleuronectiformes</taxon>
        <taxon>Pleuronectoidei</taxon>
        <taxon>Soleidae</taxon>
        <taxon>Solea</taxon>
    </lineage>
</organism>
<keyword evidence="12" id="KW-1185">Reference proteome</keyword>
<dbReference type="GO" id="GO:0005576">
    <property type="term" value="C:extracellular region"/>
    <property type="evidence" value="ECO:0007669"/>
    <property type="project" value="UniProtKB-SubCell"/>
</dbReference>
<keyword evidence="5" id="KW-0677">Repeat</keyword>
<accession>A0AAV6SB14</accession>
<evidence type="ECO:0000256" key="9">
    <source>
        <dbReference type="SAM" id="SignalP"/>
    </source>
</evidence>
<feature type="disulfide bond" evidence="8">
    <location>
        <begin position="55"/>
        <end position="98"/>
    </location>
</feature>
<dbReference type="Pfam" id="PF00084">
    <property type="entry name" value="Sushi"/>
    <property type="match status" value="1"/>
</dbReference>
<dbReference type="PANTHER" id="PTHR45785">
    <property type="entry name" value="COMPLEMENT FACTOR H-RELATED"/>
    <property type="match status" value="1"/>
</dbReference>
<keyword evidence="2" id="KW-0964">Secreted</keyword>
<dbReference type="InterPro" id="IPR000436">
    <property type="entry name" value="Sushi_SCR_CCP_dom"/>
</dbReference>
<evidence type="ECO:0000256" key="6">
    <source>
        <dbReference type="ARBA" id="ARBA00023157"/>
    </source>
</evidence>
<evidence type="ECO:0000259" key="10">
    <source>
        <dbReference type="PROSITE" id="PS50923"/>
    </source>
</evidence>
<evidence type="ECO:0000256" key="3">
    <source>
        <dbReference type="ARBA" id="ARBA00022659"/>
    </source>
</evidence>
<comment type="caution">
    <text evidence="11">The sequence shown here is derived from an EMBL/GenBank/DDBJ whole genome shotgun (WGS) entry which is preliminary data.</text>
</comment>
<evidence type="ECO:0000256" key="7">
    <source>
        <dbReference type="ARBA" id="ARBA00023180"/>
    </source>
</evidence>
<dbReference type="Pfam" id="PF09014">
    <property type="entry name" value="Sushi_2"/>
    <property type="match status" value="1"/>
</dbReference>
<gene>
    <name evidence="11" type="ORF">JOB18_026076</name>
</gene>
<evidence type="ECO:0000256" key="2">
    <source>
        <dbReference type="ARBA" id="ARBA00022525"/>
    </source>
</evidence>
<protein>
    <recommendedName>
        <fullName evidence="10">Sushi domain-containing protein</fullName>
    </recommendedName>
</protein>
<dbReference type="InterPro" id="IPR051503">
    <property type="entry name" value="ComplSys_Reg/VirEntry_Med"/>
</dbReference>
<evidence type="ECO:0000256" key="5">
    <source>
        <dbReference type="ARBA" id="ARBA00022737"/>
    </source>
</evidence>
<proteinExistence type="predicted"/>
<evidence type="ECO:0000313" key="12">
    <source>
        <dbReference type="Proteomes" id="UP000693946"/>
    </source>
</evidence>
<reference evidence="11 12" key="1">
    <citation type="journal article" date="2021" name="Sci. Rep.">
        <title>Chromosome anchoring in Senegalese sole (Solea senegalensis) reveals sex-associated markers and genome rearrangements in flatfish.</title>
        <authorList>
            <person name="Guerrero-Cozar I."/>
            <person name="Gomez-Garrido J."/>
            <person name="Berbel C."/>
            <person name="Martinez-Blanch J.F."/>
            <person name="Alioto T."/>
            <person name="Claros M.G."/>
            <person name="Gagnaire P.A."/>
            <person name="Manchado M."/>
        </authorList>
    </citation>
    <scope>NUCLEOTIDE SEQUENCE [LARGE SCALE GENOMIC DNA]</scope>
    <source>
        <strain evidence="11">Sse05_10M</strain>
    </source>
</reference>
<keyword evidence="3 8" id="KW-0768">Sushi</keyword>
<comment type="subcellular location">
    <subcellularLocation>
        <location evidence="1">Secreted</location>
    </subcellularLocation>
</comment>
<evidence type="ECO:0000256" key="1">
    <source>
        <dbReference type="ARBA" id="ARBA00004613"/>
    </source>
</evidence>
<dbReference type="EMBL" id="JAGKHQ010000006">
    <property type="protein sequence ID" value="KAG7514130.1"/>
    <property type="molecule type" value="Genomic_DNA"/>
</dbReference>
<evidence type="ECO:0000256" key="4">
    <source>
        <dbReference type="ARBA" id="ARBA00022729"/>
    </source>
</evidence>